<keyword evidence="4" id="KW-1185">Reference proteome</keyword>
<accession>A0A098YBG6</accession>
<sequence>MDNIRNQDNSDKSDISNNGDSDDKGDSRGKVTAQSLTWRHILALAIVAAMVVVVVVETGSTEVLVIALPMLGWLSTGRVRDGS</sequence>
<evidence type="ECO:0000313" key="4">
    <source>
        <dbReference type="Proteomes" id="UP000029713"/>
    </source>
</evidence>
<dbReference type="EMBL" id="JPMX01000010">
    <property type="protein sequence ID" value="KGH48173.1"/>
    <property type="molecule type" value="Genomic_DNA"/>
</dbReference>
<reference evidence="3 4" key="1">
    <citation type="submission" date="2014-07" db="EMBL/GenBank/DDBJ databases">
        <title>Biosystematic studies on Modestobacter strains isolated from extreme hyper-arid desert soil and from historic building.</title>
        <authorList>
            <person name="Bukarasam K."/>
            <person name="Bull A."/>
            <person name="Girard G."/>
            <person name="van Wezel G."/>
            <person name="Goodfellow M."/>
        </authorList>
    </citation>
    <scope>NUCLEOTIDE SEQUENCE [LARGE SCALE GENOMIC DNA]</scope>
    <source>
        <strain evidence="3 4">KNN45-2b</strain>
    </source>
</reference>
<keyword evidence="2" id="KW-0472">Membrane</keyword>
<gene>
    <name evidence="3" type="ORF">IN07_03735</name>
</gene>
<evidence type="ECO:0000256" key="2">
    <source>
        <dbReference type="SAM" id="Phobius"/>
    </source>
</evidence>
<evidence type="ECO:0000313" key="3">
    <source>
        <dbReference type="EMBL" id="KGH48173.1"/>
    </source>
</evidence>
<keyword evidence="2" id="KW-0812">Transmembrane</keyword>
<protein>
    <submittedName>
        <fullName evidence="3">Uncharacterized protein</fullName>
    </submittedName>
</protein>
<evidence type="ECO:0000256" key="1">
    <source>
        <dbReference type="SAM" id="MobiDB-lite"/>
    </source>
</evidence>
<keyword evidence="2" id="KW-1133">Transmembrane helix</keyword>
<comment type="caution">
    <text evidence="3">The sequence shown here is derived from an EMBL/GenBank/DDBJ whole genome shotgun (WGS) entry which is preliminary data.</text>
</comment>
<feature type="region of interest" description="Disordered" evidence="1">
    <location>
        <begin position="1"/>
        <end position="30"/>
    </location>
</feature>
<dbReference type="AlphaFoldDB" id="A0A098YBG6"/>
<dbReference type="Proteomes" id="UP000029713">
    <property type="component" value="Unassembled WGS sequence"/>
</dbReference>
<proteinExistence type="predicted"/>
<name>A0A098YBG6_9ACTN</name>
<organism evidence="3 4">
    <name type="scientific">Modestobacter caceresii</name>
    <dbReference type="NCBI Taxonomy" id="1522368"/>
    <lineage>
        <taxon>Bacteria</taxon>
        <taxon>Bacillati</taxon>
        <taxon>Actinomycetota</taxon>
        <taxon>Actinomycetes</taxon>
        <taxon>Geodermatophilales</taxon>
        <taxon>Geodermatophilaceae</taxon>
        <taxon>Modestobacter</taxon>
    </lineage>
</organism>
<feature type="transmembrane region" description="Helical" evidence="2">
    <location>
        <begin position="41"/>
        <end position="74"/>
    </location>
</feature>
<dbReference type="RefSeq" id="WP_036333702.1">
    <property type="nucleotide sequence ID" value="NZ_JPMX01000010.1"/>
</dbReference>